<dbReference type="AlphaFoldDB" id="A0A0F9UNH9"/>
<accession>A0A0F9UNH9</accession>
<gene>
    <name evidence="3" type="ORF">LCGC14_0242550</name>
</gene>
<feature type="transmembrane region" description="Helical" evidence="1">
    <location>
        <begin position="12"/>
        <end position="30"/>
    </location>
</feature>
<protein>
    <recommendedName>
        <fullName evidence="2">DUF2061 domain-containing protein</fullName>
    </recommendedName>
</protein>
<name>A0A0F9UNH9_9ZZZZ</name>
<proteinExistence type="predicted"/>
<keyword evidence="1" id="KW-1133">Transmembrane helix</keyword>
<evidence type="ECO:0000256" key="1">
    <source>
        <dbReference type="SAM" id="Phobius"/>
    </source>
</evidence>
<reference evidence="3" key="1">
    <citation type="journal article" date="2015" name="Nature">
        <title>Complex archaea that bridge the gap between prokaryotes and eukaryotes.</title>
        <authorList>
            <person name="Spang A."/>
            <person name="Saw J.H."/>
            <person name="Jorgensen S.L."/>
            <person name="Zaremba-Niedzwiedzka K."/>
            <person name="Martijn J."/>
            <person name="Lind A.E."/>
            <person name="van Eijk R."/>
            <person name="Schleper C."/>
            <person name="Guy L."/>
            <person name="Ettema T.J."/>
        </authorList>
    </citation>
    <scope>NUCLEOTIDE SEQUENCE</scope>
</reference>
<feature type="transmembrane region" description="Helical" evidence="1">
    <location>
        <begin position="36"/>
        <end position="53"/>
    </location>
</feature>
<comment type="caution">
    <text evidence="3">The sequence shown here is derived from an EMBL/GenBank/DDBJ whole genome shotgun (WGS) entry which is preliminary data.</text>
</comment>
<dbReference type="InterPro" id="IPR018638">
    <property type="entry name" value="DUF2061_membrane"/>
</dbReference>
<dbReference type="Pfam" id="PF09834">
    <property type="entry name" value="DUF2061"/>
    <property type="match status" value="1"/>
</dbReference>
<dbReference type="EMBL" id="LAZR01000123">
    <property type="protein sequence ID" value="KKN89062.1"/>
    <property type="molecule type" value="Genomic_DNA"/>
</dbReference>
<keyword evidence="1" id="KW-0472">Membrane</keyword>
<evidence type="ECO:0000259" key="2">
    <source>
        <dbReference type="Pfam" id="PF09834"/>
    </source>
</evidence>
<evidence type="ECO:0000313" key="3">
    <source>
        <dbReference type="EMBL" id="KKN89062.1"/>
    </source>
</evidence>
<organism evidence="3">
    <name type="scientific">marine sediment metagenome</name>
    <dbReference type="NCBI Taxonomy" id="412755"/>
    <lineage>
        <taxon>unclassified sequences</taxon>
        <taxon>metagenomes</taxon>
        <taxon>ecological metagenomes</taxon>
    </lineage>
</organism>
<sequence>METRVRSLVKAASWQLLGLVTMSILGFLFTGSLTSGSALAAASGLLGFFTYLAHERVWAGVRWGWVSATGTIREAATLDR</sequence>
<feature type="domain" description="DUF2061" evidence="2">
    <location>
        <begin position="8"/>
        <end position="59"/>
    </location>
</feature>
<keyword evidence="1" id="KW-0812">Transmembrane</keyword>